<name>A0A5B9FQU8_9FLAO</name>
<keyword evidence="3" id="KW-1185">Reference proteome</keyword>
<dbReference type="NCBIfam" id="TIGR04131">
    <property type="entry name" value="Bac_Flav_CTERM"/>
    <property type="match status" value="1"/>
</dbReference>
<proteinExistence type="predicted"/>
<dbReference type="RefSeq" id="WP_147582887.1">
    <property type="nucleotide sequence ID" value="NZ_CP042831.1"/>
</dbReference>
<keyword evidence="1" id="KW-0732">Signal</keyword>
<dbReference type="EMBL" id="CP042831">
    <property type="protein sequence ID" value="QEE49344.1"/>
    <property type="molecule type" value="Genomic_DNA"/>
</dbReference>
<dbReference type="AlphaFoldDB" id="A0A5B9FQU8"/>
<sequence length="1258" mass="134876">MLNLTAGKKIFTLFWLLCSLSAFAQLPSFTVTATPTAQTCLGNGSLAFSVSGTDPAATIDYTVYLLPDTTNPVGFTTSSTLNSLEAGNYLVIATQSLGAQSNTASVNVTITNNTVPINYTIVGTPVHCGNDGVITVNVTSGTGPFTYEIMSGPVTFPEQASNVFNNLPGGSYQVRVHDSCGDANVVTYQVIVVPAGIYIGEPIVDPGALPECNMINISHLYTDAGSNSEIFFPLVFQYTVYPPGGGTPVIVTQNVANGSPSGVNTIESTIPFYNGQAYEYDLQITDVCGNVFSLNDVEIEEELDLDLTYAYAQCEEFILRLGLAHFGTPYTVTFLDSPAGFVPSDFNASHPLFSSNETFYGTQDNPLPVGTYNVQVTDFCGNTVVKEVVVETQGEPNYIAAFTPSTCAGQVGIMYEMGAITHVEIVAAPDAYPNALPDDVSEYISPTDNSEFLMAPLPVGSYTFIVTDGCGVEHTLEMEINPFEWDGFLFEQRAGCALGDGSVHVVVSQNSISSIEITSAPSTFQQTLPFDASAYIASDGSVYMNSLPQGNYTFEGLDSCGFAHSGQVLIQGYAVQTNNIEVVPNCGSFDLELEYAANSTGAVSYWLQKYNPDTNTWGHPGTDVAYPEGSQPTNFNSIFLNNNATNYSFGYLGDFRVIRVFFVFSNGLAPTTRCVHVISEFTFDGLPTITDVYSLPCGGTEMHVAVEAEGMPPLTYSITQMNGNPFLVDNGTNNVFTGLTPGTYNFRVTDECGNFRNVQLDINDLEPVDIIATGLCDGADGQLFVSQFSIFEYQWWKEGNPGVILSTTNTLDFPSFNSATDAGTYFVSLVATGGGIDCEQILEYEVLPSAAANAGDDDTITFCNDGQAIDLNVLLSTPHDEGGVWSDVNGSGALTGNMLTTEGLTAGVYEFRYTVTDMCDNADEAVIIINLRDIPQAPLADPVAAVCEGEDVQLGAATVANAVYEWTGPDNFASAEQNPMIANAGVAANGIYEVRVVVNGCVSETATVNVVVNPSPDFSIEGGTALCEGQTGQLTVVAENFDVNAVTYQWYFEEEQLPDVDASVIDVQETGSYRVEVNNNGCLAEQTIIVTKNTNAFELVLENGCNNFDYVISVTSTDDLDGATYNWTGPEGFNASDSEIVISEMPAGTYAVEVTNMQGCSATASVDVESTFCTIPRGVSPGDDGYNDTFDLTNLNVQEIKIFNRYGLLVYEKAGYVNEWHGQSDHGDELPTGTYYYVVTLSAGKQVTGWVYLQRPVN</sequence>
<feature type="chain" id="PRO_5022888737" evidence="1">
    <location>
        <begin position="25"/>
        <end position="1258"/>
    </location>
</feature>
<feature type="signal peptide" evidence="1">
    <location>
        <begin position="1"/>
        <end position="24"/>
    </location>
</feature>
<dbReference type="Proteomes" id="UP000321222">
    <property type="component" value="Chromosome"/>
</dbReference>
<gene>
    <name evidence="2" type="ORF">FUA48_07060</name>
</gene>
<protein>
    <submittedName>
        <fullName evidence="2">T9SS type B sorting domain-containing protein</fullName>
    </submittedName>
</protein>
<dbReference type="OrthoDB" id="601690at2"/>
<accession>A0A5B9FQU8</accession>
<dbReference type="InterPro" id="IPR026341">
    <property type="entry name" value="T9SS_type_B"/>
</dbReference>
<reference evidence="2 3" key="1">
    <citation type="submission" date="2019-08" db="EMBL/GenBank/DDBJ databases">
        <title>Flavobacterium alkalisoli sp. nov., isolated from rhizosphere soil of Suaeda salsa.</title>
        <authorList>
            <person name="Sun J.-Q."/>
            <person name="Xu L."/>
        </authorList>
    </citation>
    <scope>NUCLEOTIDE SEQUENCE [LARGE SCALE GENOMIC DNA]</scope>
    <source>
        <strain evidence="2 3">XS-5</strain>
    </source>
</reference>
<dbReference type="InterPro" id="IPR013783">
    <property type="entry name" value="Ig-like_fold"/>
</dbReference>
<dbReference type="KEGG" id="fak:FUA48_07060"/>
<evidence type="ECO:0000313" key="2">
    <source>
        <dbReference type="EMBL" id="QEE49344.1"/>
    </source>
</evidence>
<dbReference type="Gene3D" id="2.60.40.10">
    <property type="entry name" value="Immunoglobulins"/>
    <property type="match status" value="3"/>
</dbReference>
<organism evidence="2 3">
    <name type="scientific">Flavobacterium alkalisoli</name>
    <dbReference type="NCBI Taxonomy" id="2602769"/>
    <lineage>
        <taxon>Bacteria</taxon>
        <taxon>Pseudomonadati</taxon>
        <taxon>Bacteroidota</taxon>
        <taxon>Flavobacteriia</taxon>
        <taxon>Flavobacteriales</taxon>
        <taxon>Flavobacteriaceae</taxon>
        <taxon>Flavobacterium</taxon>
    </lineage>
</organism>
<dbReference type="Pfam" id="PF13585">
    <property type="entry name" value="CHU_C"/>
    <property type="match status" value="1"/>
</dbReference>
<evidence type="ECO:0000256" key="1">
    <source>
        <dbReference type="SAM" id="SignalP"/>
    </source>
</evidence>
<evidence type="ECO:0000313" key="3">
    <source>
        <dbReference type="Proteomes" id="UP000321222"/>
    </source>
</evidence>